<evidence type="ECO:0000313" key="2">
    <source>
        <dbReference type="EMBL" id="RZH26222.1"/>
    </source>
</evidence>
<reference evidence="2 3" key="1">
    <citation type="submission" date="2019-02" db="EMBL/GenBank/DDBJ databases">
        <title>The Batch Genome Submission of Acinetobacter spp. strains.</title>
        <authorList>
            <person name="Qin J."/>
            <person name="Hu Y."/>
            <person name="Ye H."/>
            <person name="Wei L."/>
            <person name="Feng Y."/>
            <person name="Zong Z."/>
        </authorList>
    </citation>
    <scope>NUCLEOTIDE SEQUENCE [LARGE SCALE GENOMIC DNA]</scope>
    <source>
        <strain evidence="2 3">WCHAP100012</strain>
    </source>
</reference>
<accession>A0AAE8G9I7</accession>
<keyword evidence="1" id="KW-0812">Transmembrane</keyword>
<comment type="caution">
    <text evidence="2">The sequence shown here is derived from an EMBL/GenBank/DDBJ whole genome shotgun (WGS) entry which is preliminary data.</text>
</comment>
<protein>
    <submittedName>
        <fullName evidence="2">Uncharacterized protein</fullName>
    </submittedName>
</protein>
<evidence type="ECO:0000313" key="3">
    <source>
        <dbReference type="Proteomes" id="UP000294065"/>
    </source>
</evidence>
<keyword evidence="1" id="KW-0472">Membrane</keyword>
<keyword evidence="1" id="KW-1133">Transmembrane helix</keyword>
<name>A0AAE8G9I7_ACIPI</name>
<evidence type="ECO:0000256" key="1">
    <source>
        <dbReference type="SAM" id="Phobius"/>
    </source>
</evidence>
<sequence>MFKRNFYRIFFYLFVSLITSTYFNLVDEFFSELLKVLQIENKSVVYLIVALGIFLTNPYFQELFRKRIREACLINFMTYRLNFEISRLK</sequence>
<gene>
    <name evidence="2" type="ORF">EXD98_16455</name>
</gene>
<proteinExistence type="predicted"/>
<organism evidence="2 3">
    <name type="scientific">Acinetobacter pittii</name>
    <name type="common">Acinetobacter genomosp. 3</name>
    <dbReference type="NCBI Taxonomy" id="48296"/>
    <lineage>
        <taxon>Bacteria</taxon>
        <taxon>Pseudomonadati</taxon>
        <taxon>Pseudomonadota</taxon>
        <taxon>Gammaproteobacteria</taxon>
        <taxon>Moraxellales</taxon>
        <taxon>Moraxellaceae</taxon>
        <taxon>Acinetobacter</taxon>
        <taxon>Acinetobacter calcoaceticus/baumannii complex</taxon>
    </lineage>
</organism>
<dbReference type="RefSeq" id="WP_130174102.1">
    <property type="nucleotide sequence ID" value="NZ_JAHPUC010000010.1"/>
</dbReference>
<dbReference type="EMBL" id="SGTH01000008">
    <property type="protein sequence ID" value="RZH26222.1"/>
    <property type="molecule type" value="Genomic_DNA"/>
</dbReference>
<feature type="transmembrane region" description="Helical" evidence="1">
    <location>
        <begin position="7"/>
        <end position="23"/>
    </location>
</feature>
<dbReference type="Proteomes" id="UP000294065">
    <property type="component" value="Unassembled WGS sequence"/>
</dbReference>
<feature type="transmembrane region" description="Helical" evidence="1">
    <location>
        <begin position="43"/>
        <end position="60"/>
    </location>
</feature>
<dbReference type="AlphaFoldDB" id="A0AAE8G9I7"/>